<gene>
    <name evidence="2" type="ORF">M422DRAFT_32755</name>
    <name evidence="1" type="ORF">M422DRAFT_35686</name>
</gene>
<dbReference type="Proteomes" id="UP000054279">
    <property type="component" value="Unassembled WGS sequence"/>
</dbReference>
<dbReference type="EMBL" id="KN837221">
    <property type="protein sequence ID" value="KIJ32795.1"/>
    <property type="molecule type" value="Genomic_DNA"/>
</dbReference>
<proteinExistence type="predicted"/>
<organism evidence="1 3">
    <name type="scientific">Sphaerobolus stellatus (strain SS14)</name>
    <dbReference type="NCBI Taxonomy" id="990650"/>
    <lineage>
        <taxon>Eukaryota</taxon>
        <taxon>Fungi</taxon>
        <taxon>Dikarya</taxon>
        <taxon>Basidiomycota</taxon>
        <taxon>Agaricomycotina</taxon>
        <taxon>Agaricomycetes</taxon>
        <taxon>Phallomycetidae</taxon>
        <taxon>Geastrales</taxon>
        <taxon>Sphaerobolaceae</taxon>
        <taxon>Sphaerobolus</taxon>
    </lineage>
</organism>
<evidence type="ECO:0000313" key="1">
    <source>
        <dbReference type="EMBL" id="KIJ32795.1"/>
    </source>
</evidence>
<dbReference type="EMBL" id="KN837153">
    <property type="protein sequence ID" value="KIJ39253.1"/>
    <property type="molecule type" value="Genomic_DNA"/>
</dbReference>
<evidence type="ECO:0000313" key="3">
    <source>
        <dbReference type="Proteomes" id="UP000054279"/>
    </source>
</evidence>
<protein>
    <submittedName>
        <fullName evidence="1">Uncharacterized protein</fullName>
    </submittedName>
</protein>
<accession>A0A0C9V5N1</accession>
<sequence>MAGKRWTILGVARGIAPPSLEVEGAAAARGRAICLVGVGAGDAACVAGGTKYRYFCRNERMDEGGFRVSREGKGRT</sequence>
<name>A0A0C9V5N1_SPHS4</name>
<dbReference type="AlphaFoldDB" id="A0A0C9V5N1"/>
<evidence type="ECO:0000313" key="2">
    <source>
        <dbReference type="EMBL" id="KIJ39253.1"/>
    </source>
</evidence>
<keyword evidence="3" id="KW-1185">Reference proteome</keyword>
<reference evidence="1 3" key="1">
    <citation type="submission" date="2014-06" db="EMBL/GenBank/DDBJ databases">
        <title>Evolutionary Origins and Diversification of the Mycorrhizal Mutualists.</title>
        <authorList>
            <consortium name="DOE Joint Genome Institute"/>
            <consortium name="Mycorrhizal Genomics Consortium"/>
            <person name="Kohler A."/>
            <person name="Kuo A."/>
            <person name="Nagy L.G."/>
            <person name="Floudas D."/>
            <person name="Copeland A."/>
            <person name="Barry K.W."/>
            <person name="Cichocki N."/>
            <person name="Veneault-Fourrey C."/>
            <person name="LaButti K."/>
            <person name="Lindquist E.A."/>
            <person name="Lipzen A."/>
            <person name="Lundell T."/>
            <person name="Morin E."/>
            <person name="Murat C."/>
            <person name="Riley R."/>
            <person name="Ohm R."/>
            <person name="Sun H."/>
            <person name="Tunlid A."/>
            <person name="Henrissat B."/>
            <person name="Grigoriev I.V."/>
            <person name="Hibbett D.S."/>
            <person name="Martin F."/>
        </authorList>
    </citation>
    <scope>NUCLEOTIDE SEQUENCE [LARGE SCALE GENOMIC DNA]</scope>
    <source>
        <strain evidence="1 3">SS14</strain>
    </source>
</reference>
<dbReference type="HOGENOM" id="CLU_2656051_0_0_1"/>